<dbReference type="Proteomes" id="UP000648482">
    <property type="component" value="Unassembled WGS sequence"/>
</dbReference>
<evidence type="ECO:0008006" key="5">
    <source>
        <dbReference type="Google" id="ProtNLM"/>
    </source>
</evidence>
<evidence type="ECO:0000313" key="4">
    <source>
        <dbReference type="Proteomes" id="UP000648482"/>
    </source>
</evidence>
<evidence type="ECO:0000259" key="2">
    <source>
        <dbReference type="Pfam" id="PF13439"/>
    </source>
</evidence>
<dbReference type="PANTHER" id="PTHR45947">
    <property type="entry name" value="SULFOQUINOVOSYL TRANSFERASE SQD2"/>
    <property type="match status" value="1"/>
</dbReference>
<keyword evidence="4" id="KW-1185">Reference proteome</keyword>
<dbReference type="InterPro" id="IPR050194">
    <property type="entry name" value="Glycosyltransferase_grp1"/>
</dbReference>
<sequence>MKKAIRILLLSNMGPSKNKPNSGRFIMNQYTSLKKYTDLDMNYFYLDQEEKSGLLRLFRYPFFYFRFLFKYIFSMKKLDIIHVHFFFPNVLLAITYKMLRNWKVKIIVTFHGSDIYSYYPPSRVYKKCIDFVDESIFVSDKLKERFFKQVPCTVQSAGVNDIFYQKHEKCTFKDKQFDVVFVGQLDKNKGIERLKEILLTFPCKIRVAIVGAGNSEFIEQVKNNQDVSISYFSSCTPQQLVTIYNSSSILINLSYNESFGLVMSEAMACGALVVATRTDGACTQVVDGKNGFLIPNQDDSVCSSAINAIQHILSMQDDQYTKMSDSAISSVQKYRLSVVTEQIFNMYAKLQAKNVNDK</sequence>
<dbReference type="SUPFAM" id="SSF53756">
    <property type="entry name" value="UDP-Glycosyltransferase/glycogen phosphorylase"/>
    <property type="match status" value="1"/>
</dbReference>
<dbReference type="Gene3D" id="3.40.50.2000">
    <property type="entry name" value="Glycogen Phosphorylase B"/>
    <property type="match status" value="2"/>
</dbReference>
<comment type="caution">
    <text evidence="3">The sequence shown here is derived from an EMBL/GenBank/DDBJ whole genome shotgun (WGS) entry which is preliminary data.</text>
</comment>
<name>A0ABR9E1Z4_9GAMM</name>
<evidence type="ECO:0000259" key="1">
    <source>
        <dbReference type="Pfam" id="PF00534"/>
    </source>
</evidence>
<reference evidence="3 4" key="1">
    <citation type="submission" date="2015-06" db="EMBL/GenBank/DDBJ databases">
        <title>Genome sequence of Pseudoalteromonas aliena.</title>
        <authorList>
            <person name="Xie B.-B."/>
            <person name="Rong J.-C."/>
            <person name="Qin Q.-L."/>
            <person name="Zhang Y.-Z."/>
        </authorList>
    </citation>
    <scope>NUCLEOTIDE SEQUENCE [LARGE SCALE GENOMIC DNA]</scope>
    <source>
        <strain evidence="3 4">SW19</strain>
    </source>
</reference>
<dbReference type="RefSeq" id="WP_193156225.1">
    <property type="nucleotide sequence ID" value="NZ_AQGU01000027.1"/>
</dbReference>
<gene>
    <name evidence="3" type="ORF">PALI_a2591</name>
</gene>
<evidence type="ECO:0000313" key="3">
    <source>
        <dbReference type="EMBL" id="MBE0360582.1"/>
    </source>
</evidence>
<feature type="domain" description="Glycosyltransferase subfamily 4-like N-terminal" evidence="2">
    <location>
        <begin position="56"/>
        <end position="148"/>
    </location>
</feature>
<dbReference type="InterPro" id="IPR028098">
    <property type="entry name" value="Glyco_trans_4-like_N"/>
</dbReference>
<accession>A0ABR9E1Z4</accession>
<protein>
    <recommendedName>
        <fullName evidence="5">Glycosyltransferase</fullName>
    </recommendedName>
</protein>
<dbReference type="InterPro" id="IPR001296">
    <property type="entry name" value="Glyco_trans_1"/>
</dbReference>
<dbReference type="EMBL" id="AQGU01000027">
    <property type="protein sequence ID" value="MBE0360582.1"/>
    <property type="molecule type" value="Genomic_DNA"/>
</dbReference>
<dbReference type="Pfam" id="PF13439">
    <property type="entry name" value="Glyco_transf_4"/>
    <property type="match status" value="1"/>
</dbReference>
<dbReference type="Pfam" id="PF00534">
    <property type="entry name" value="Glycos_transf_1"/>
    <property type="match status" value="1"/>
</dbReference>
<feature type="domain" description="Glycosyl transferase family 1" evidence="1">
    <location>
        <begin position="166"/>
        <end position="309"/>
    </location>
</feature>
<organism evidence="3 4">
    <name type="scientific">Pseudoalteromonas aliena SW19</name>
    <dbReference type="NCBI Taxonomy" id="1314866"/>
    <lineage>
        <taxon>Bacteria</taxon>
        <taxon>Pseudomonadati</taxon>
        <taxon>Pseudomonadota</taxon>
        <taxon>Gammaproteobacteria</taxon>
        <taxon>Alteromonadales</taxon>
        <taxon>Pseudoalteromonadaceae</taxon>
        <taxon>Pseudoalteromonas</taxon>
    </lineage>
</organism>
<dbReference type="CDD" id="cd03801">
    <property type="entry name" value="GT4_PimA-like"/>
    <property type="match status" value="1"/>
</dbReference>
<proteinExistence type="predicted"/>
<dbReference type="PANTHER" id="PTHR45947:SF3">
    <property type="entry name" value="SULFOQUINOVOSYL TRANSFERASE SQD2"/>
    <property type="match status" value="1"/>
</dbReference>